<dbReference type="RefSeq" id="WP_130359153.1">
    <property type="nucleotide sequence ID" value="NZ_SGXC01000002.1"/>
</dbReference>
<feature type="transmembrane region" description="Helical" evidence="2">
    <location>
        <begin position="72"/>
        <end position="90"/>
    </location>
</feature>
<keyword evidence="2" id="KW-1133">Transmembrane helix</keyword>
<keyword evidence="2" id="KW-0472">Membrane</keyword>
<name>A0A4Q7NE60_9BURK</name>
<reference evidence="3 4" key="1">
    <citation type="submission" date="2019-02" db="EMBL/GenBank/DDBJ databases">
        <title>Genomic Encyclopedia of Type Strains, Phase IV (KMG-IV): sequencing the most valuable type-strain genomes for metagenomic binning, comparative biology and taxonomic classification.</title>
        <authorList>
            <person name="Goeker M."/>
        </authorList>
    </citation>
    <scope>NUCLEOTIDE SEQUENCE [LARGE SCALE GENOMIC DNA]</scope>
    <source>
        <strain evidence="3 4">K24</strain>
    </source>
</reference>
<keyword evidence="4" id="KW-1185">Reference proteome</keyword>
<protein>
    <submittedName>
        <fullName evidence="3">Uncharacterized protein</fullName>
    </submittedName>
</protein>
<organism evidence="3 4">
    <name type="scientific">Pigmentiphaga kullae</name>
    <dbReference type="NCBI Taxonomy" id="151784"/>
    <lineage>
        <taxon>Bacteria</taxon>
        <taxon>Pseudomonadati</taxon>
        <taxon>Pseudomonadota</taxon>
        <taxon>Betaproteobacteria</taxon>
        <taxon>Burkholderiales</taxon>
        <taxon>Alcaligenaceae</taxon>
        <taxon>Pigmentiphaga</taxon>
    </lineage>
</organism>
<sequence>MASPSAQTIHLAPPEPCPNCGRERIPRAAGEKTAPWRTFASPPQLAIYIANLLLIGGAIAISIQPESASSPLIFGGFLAGHICLGLYAILLRERGLLFLNAALAALDLYAVVIRL</sequence>
<dbReference type="EMBL" id="SGXC01000002">
    <property type="protein sequence ID" value="RZS81391.1"/>
    <property type="molecule type" value="Genomic_DNA"/>
</dbReference>
<proteinExistence type="predicted"/>
<feature type="region of interest" description="Disordered" evidence="1">
    <location>
        <begin position="1"/>
        <end position="24"/>
    </location>
</feature>
<dbReference type="Proteomes" id="UP000292445">
    <property type="component" value="Unassembled WGS sequence"/>
</dbReference>
<accession>A0A4Q7NE60</accession>
<evidence type="ECO:0000313" key="3">
    <source>
        <dbReference type="EMBL" id="RZS81391.1"/>
    </source>
</evidence>
<keyword evidence="2" id="KW-0812">Transmembrane</keyword>
<evidence type="ECO:0000256" key="2">
    <source>
        <dbReference type="SAM" id="Phobius"/>
    </source>
</evidence>
<feature type="transmembrane region" description="Helical" evidence="2">
    <location>
        <begin position="96"/>
        <end position="113"/>
    </location>
</feature>
<dbReference type="OrthoDB" id="9933959at2"/>
<gene>
    <name evidence="3" type="ORF">EV675_4014</name>
</gene>
<evidence type="ECO:0000313" key="4">
    <source>
        <dbReference type="Proteomes" id="UP000292445"/>
    </source>
</evidence>
<evidence type="ECO:0000256" key="1">
    <source>
        <dbReference type="SAM" id="MobiDB-lite"/>
    </source>
</evidence>
<dbReference type="AlphaFoldDB" id="A0A4Q7NE60"/>
<feature type="transmembrane region" description="Helical" evidence="2">
    <location>
        <begin position="45"/>
        <end position="63"/>
    </location>
</feature>
<comment type="caution">
    <text evidence="3">The sequence shown here is derived from an EMBL/GenBank/DDBJ whole genome shotgun (WGS) entry which is preliminary data.</text>
</comment>